<reference evidence="3 5" key="2">
    <citation type="submission" date="2016-10" db="EMBL/GenBank/DDBJ databases">
        <authorList>
            <person name="de Groot N.N."/>
        </authorList>
    </citation>
    <scope>NUCLEOTIDE SEQUENCE [LARGE SCALE GENOMIC DNA]</scope>
    <source>
        <strain evidence="3 5">DSM 2895</strain>
    </source>
</reference>
<evidence type="ECO:0000313" key="4">
    <source>
        <dbReference type="Proteomes" id="UP000037269"/>
    </source>
</evidence>
<dbReference type="GeneID" id="42309295"/>
<dbReference type="RefSeq" id="WP_043067138.1">
    <property type="nucleotide sequence ID" value="NZ_BJOA01000353.1"/>
</dbReference>
<sequence>MKKWKALDIIQLIISLVVVSMSIINLSASPTHDYFPGFVMQFFIGLMVGVMALNHFIQKQKKLAIFFSFVMVFSFYVSFYIFNVR</sequence>
<evidence type="ECO:0000313" key="3">
    <source>
        <dbReference type="EMBL" id="SDJ29064.1"/>
    </source>
</evidence>
<keyword evidence="4" id="KW-1185">Reference proteome</keyword>
<dbReference type="AlphaFoldDB" id="A0A0D1YKN6"/>
<evidence type="ECO:0000256" key="1">
    <source>
        <dbReference type="SAM" id="Phobius"/>
    </source>
</evidence>
<gene>
    <name evidence="2" type="ORF">AF333_29645</name>
    <name evidence="3" type="ORF">SAMN04487909_11527</name>
</gene>
<evidence type="ECO:0000313" key="5">
    <source>
        <dbReference type="Proteomes" id="UP000182836"/>
    </source>
</evidence>
<dbReference type="EMBL" id="FNED01000015">
    <property type="protein sequence ID" value="SDJ29064.1"/>
    <property type="molecule type" value="Genomic_DNA"/>
</dbReference>
<evidence type="ECO:0008006" key="6">
    <source>
        <dbReference type="Google" id="ProtNLM"/>
    </source>
</evidence>
<dbReference type="EMBL" id="LGUG01000013">
    <property type="protein sequence ID" value="KON84126.1"/>
    <property type="molecule type" value="Genomic_DNA"/>
</dbReference>
<name>A0A0D1YKN6_ANEMI</name>
<keyword evidence="1" id="KW-0812">Transmembrane</keyword>
<evidence type="ECO:0000313" key="2">
    <source>
        <dbReference type="EMBL" id="KON84126.1"/>
    </source>
</evidence>
<dbReference type="PATRIC" id="fig|47500.12.peg.2006"/>
<feature type="transmembrane region" description="Helical" evidence="1">
    <location>
        <begin position="7"/>
        <end position="28"/>
    </location>
</feature>
<dbReference type="Proteomes" id="UP000037269">
    <property type="component" value="Unassembled WGS sequence"/>
</dbReference>
<reference evidence="2 4" key="1">
    <citation type="submission" date="2015-07" db="EMBL/GenBank/DDBJ databases">
        <title>Fjat-14205 dsm 2895.</title>
        <authorList>
            <person name="Liu B."/>
            <person name="Wang J."/>
            <person name="Zhu Y."/>
            <person name="Liu G."/>
            <person name="Chen Q."/>
            <person name="Chen Z."/>
            <person name="Lan J."/>
            <person name="Che J."/>
            <person name="Ge C."/>
            <person name="Shi H."/>
            <person name="Pan Z."/>
            <person name="Liu X."/>
        </authorList>
    </citation>
    <scope>NUCLEOTIDE SEQUENCE [LARGE SCALE GENOMIC DNA]</scope>
    <source>
        <strain evidence="2 4">DSM 2895</strain>
    </source>
</reference>
<accession>A0A0D1YKN6</accession>
<proteinExistence type="predicted"/>
<protein>
    <recommendedName>
        <fullName evidence="6">DUF3953 domain-containing protein</fullName>
    </recommendedName>
</protein>
<keyword evidence="1" id="KW-0472">Membrane</keyword>
<dbReference type="Proteomes" id="UP000182836">
    <property type="component" value="Unassembled WGS sequence"/>
</dbReference>
<feature type="transmembrane region" description="Helical" evidence="1">
    <location>
        <begin position="34"/>
        <end position="56"/>
    </location>
</feature>
<organism evidence="2 4">
    <name type="scientific">Aneurinibacillus migulanus</name>
    <name type="common">Bacillus migulanus</name>
    <dbReference type="NCBI Taxonomy" id="47500"/>
    <lineage>
        <taxon>Bacteria</taxon>
        <taxon>Bacillati</taxon>
        <taxon>Bacillota</taxon>
        <taxon>Bacilli</taxon>
        <taxon>Bacillales</taxon>
        <taxon>Paenibacillaceae</taxon>
        <taxon>Aneurinibacillus group</taxon>
        <taxon>Aneurinibacillus</taxon>
    </lineage>
</organism>
<dbReference type="OrthoDB" id="9967607at2"/>
<keyword evidence="1" id="KW-1133">Transmembrane helix</keyword>
<feature type="transmembrane region" description="Helical" evidence="1">
    <location>
        <begin position="63"/>
        <end position="82"/>
    </location>
</feature>